<dbReference type="Gene3D" id="3.90.79.10">
    <property type="entry name" value="Nucleoside Triphosphate Pyrophosphohydrolase"/>
    <property type="match status" value="1"/>
</dbReference>
<evidence type="ECO:0000313" key="5">
    <source>
        <dbReference type="Proteomes" id="UP000230391"/>
    </source>
</evidence>
<comment type="caution">
    <text evidence="4">The sequence shown here is derived from an EMBL/GenBank/DDBJ whole genome shotgun (WGS) entry which is preliminary data.</text>
</comment>
<feature type="domain" description="Nudix hydrolase" evidence="3">
    <location>
        <begin position="26"/>
        <end position="152"/>
    </location>
</feature>
<dbReference type="InterPro" id="IPR000086">
    <property type="entry name" value="NUDIX_hydrolase_dom"/>
</dbReference>
<dbReference type="PANTHER" id="PTHR43046">
    <property type="entry name" value="GDP-MANNOSE MANNOSYL HYDROLASE"/>
    <property type="match status" value="1"/>
</dbReference>
<comment type="cofactor">
    <cofactor evidence="1">
        <name>Mg(2+)</name>
        <dbReference type="ChEBI" id="CHEBI:18420"/>
    </cofactor>
</comment>
<proteinExistence type="predicted"/>
<name>A0A2M8FFA6_9BACT</name>
<sequence>MEVYSKTLPTGLSGTCYNLPMSERHLTRTAVFVILEKDNKVFFLRRANTGWADGMLTIPAGHVDKGDFVREAAIKETKEEALVDVQIEDLEFVHVDYIRDEYVNFYFKAQKWTGEPGLGEPHLASEAVWIDKNNLPEDVTPQLKRLFQQINQNSFFSEFNREL</sequence>
<dbReference type="SUPFAM" id="SSF55811">
    <property type="entry name" value="Nudix"/>
    <property type="match status" value="1"/>
</dbReference>
<evidence type="ECO:0000259" key="3">
    <source>
        <dbReference type="PROSITE" id="PS51462"/>
    </source>
</evidence>
<keyword evidence="2" id="KW-0378">Hydrolase</keyword>
<evidence type="ECO:0000256" key="1">
    <source>
        <dbReference type="ARBA" id="ARBA00001946"/>
    </source>
</evidence>
<dbReference type="InterPro" id="IPR015797">
    <property type="entry name" value="NUDIX_hydrolase-like_dom_sf"/>
</dbReference>
<evidence type="ECO:0000256" key="2">
    <source>
        <dbReference type="ARBA" id="ARBA00022801"/>
    </source>
</evidence>
<dbReference type="Proteomes" id="UP000230391">
    <property type="component" value="Unassembled WGS sequence"/>
</dbReference>
<accession>A0A2M8FFA6</accession>
<gene>
    <name evidence="4" type="ORF">CO026_00910</name>
</gene>
<dbReference type="Pfam" id="PF00293">
    <property type="entry name" value="NUDIX"/>
    <property type="match status" value="1"/>
</dbReference>
<dbReference type="EMBL" id="PFRD01000044">
    <property type="protein sequence ID" value="PJC56330.1"/>
    <property type="molecule type" value="Genomic_DNA"/>
</dbReference>
<dbReference type="PROSITE" id="PS51462">
    <property type="entry name" value="NUDIX"/>
    <property type="match status" value="1"/>
</dbReference>
<dbReference type="PANTHER" id="PTHR43046:SF16">
    <property type="entry name" value="ADP-RIBOSE PYROPHOSPHATASE YJHB-RELATED"/>
    <property type="match status" value="1"/>
</dbReference>
<dbReference type="GO" id="GO:0016787">
    <property type="term" value="F:hydrolase activity"/>
    <property type="evidence" value="ECO:0007669"/>
    <property type="project" value="UniProtKB-KW"/>
</dbReference>
<organism evidence="4 5">
    <name type="scientific">Candidatus Kaiserbacteria bacterium CG_4_9_14_0_2_um_filter_41_32</name>
    <dbReference type="NCBI Taxonomy" id="1974601"/>
    <lineage>
        <taxon>Bacteria</taxon>
        <taxon>Candidatus Kaiseribacteriota</taxon>
    </lineage>
</organism>
<evidence type="ECO:0000313" key="4">
    <source>
        <dbReference type="EMBL" id="PJC56330.1"/>
    </source>
</evidence>
<dbReference type="AlphaFoldDB" id="A0A2M8FFA6"/>
<protein>
    <submittedName>
        <fullName evidence="4">DNA mismatch repair protein MutT</fullName>
    </submittedName>
</protein>
<reference evidence="5" key="1">
    <citation type="submission" date="2017-09" db="EMBL/GenBank/DDBJ databases">
        <title>Depth-based differentiation of microbial function through sediment-hosted aquifers and enrichment of novel symbionts in the deep terrestrial subsurface.</title>
        <authorList>
            <person name="Probst A.J."/>
            <person name="Ladd B."/>
            <person name="Jarett J.K."/>
            <person name="Geller-Mcgrath D.E."/>
            <person name="Sieber C.M.K."/>
            <person name="Emerson J.B."/>
            <person name="Anantharaman K."/>
            <person name="Thomas B.C."/>
            <person name="Malmstrom R."/>
            <person name="Stieglmeier M."/>
            <person name="Klingl A."/>
            <person name="Woyke T."/>
            <person name="Ryan C.M."/>
            <person name="Banfield J.F."/>
        </authorList>
    </citation>
    <scope>NUCLEOTIDE SEQUENCE [LARGE SCALE GENOMIC DNA]</scope>
</reference>